<feature type="domain" description="Hydantoinase B/oxoprolinase" evidence="2">
    <location>
        <begin position="2"/>
        <end position="351"/>
    </location>
</feature>
<dbReference type="InterPro" id="IPR045079">
    <property type="entry name" value="Oxoprolinase-like"/>
</dbReference>
<evidence type="ECO:0000256" key="1">
    <source>
        <dbReference type="SAM" id="MobiDB-lite"/>
    </source>
</evidence>
<accession>F8AW72</accession>
<name>F8AW72_9ACTN</name>
<protein>
    <submittedName>
        <fullName evidence="3">5-oxoprolinase (ATP-hydrolyzing)</fullName>
        <ecNumber evidence="3">3.5.2.9</ecNumber>
    </submittedName>
</protein>
<evidence type="ECO:0000313" key="4">
    <source>
        <dbReference type="Proteomes" id="UP000001549"/>
    </source>
</evidence>
<evidence type="ECO:0000313" key="3">
    <source>
        <dbReference type="EMBL" id="AEH11400.1"/>
    </source>
</evidence>
<dbReference type="STRING" id="656024.FsymDg_4129"/>
<dbReference type="EC" id="3.5.2.9" evidence="3"/>
<feature type="compositionally biased region" description="Gly residues" evidence="1">
    <location>
        <begin position="355"/>
        <end position="375"/>
    </location>
</feature>
<sequence>MTLSVLASGLAGIAEEMGTLLVRSAYSSNIKERRDCSAALFDRAGRMIAQAAHVPVHLGAMYESVQAVAARGALPGEVWVLNDPFAGGNHLPDVTLVSPLAADGEIIAFAATRAHHSDMGGMRPGSMPADSREIYAEGLIIPPVRLIADGEWRTDILELICANSRTPQLRRGDLRAQAAANQLAGTRLAELIERRGLDVVLTAFTEVLAYGERRSRAMIAGLPDGRYIAAGEVEGDGMTDDDIPIRVAVTIDGDALTVDFAGTSPAVPGNVNCPRAVTRSACCFALRVLLPEDVPANDGTYAPLEVLTQPGSLVDARRPSAVVAGNVETSQRIADTVLAALSQAVAARTAHTARGAGGTGGPAAGDGAGQRGPGDGPVLPAQGQGTMNNLIIGGRGWTYYETLAGGQGASARGPGPSGVHVGMTNTLNTPIEALELEYPMRVERYELDVATSGAGRHPGGAGLVRSIRVLQEATLSLLTDRRRQRPAGRCRRRAGRGGAQRGGRCAAASQGRSGTGGRVGRHDPYSRRRRLGPVRRLRAEGSRQGHGGCRGRTDRCTELGRISGQIDIDLWSGRCRVCGIVMIHFLFDAVMMLFQCYFYNLLLVDLVISGVQLHGTYSWSNRSPFMGTVSHGWLVTVVRPRGCAPWPWGRSGGHGGAVVAGAVVRRRPAVGGCAGGCRRTGVRIRESRSPLLRARPLLPHAASRE</sequence>
<dbReference type="PANTHER" id="PTHR11365:SF23">
    <property type="entry name" value="HYPOTHETICAL 5-OXOPROLINASE (EUROFUNG)-RELATED"/>
    <property type="match status" value="1"/>
</dbReference>
<dbReference type="EMBL" id="CP002801">
    <property type="protein sequence ID" value="AEH11400.1"/>
    <property type="molecule type" value="Genomic_DNA"/>
</dbReference>
<reference evidence="3 4" key="1">
    <citation type="submission" date="2011-05" db="EMBL/GenBank/DDBJ databases">
        <title>Complete sequence of chromosome of Frankia symbiont of Datisca glomerata.</title>
        <authorList>
            <consortium name="US DOE Joint Genome Institute"/>
            <person name="Lucas S."/>
            <person name="Han J."/>
            <person name="Lapidus A."/>
            <person name="Cheng J.-F."/>
            <person name="Goodwin L."/>
            <person name="Pitluck S."/>
            <person name="Peters L."/>
            <person name="Mikhailova N."/>
            <person name="Chertkov O."/>
            <person name="Teshima H."/>
            <person name="Han C."/>
            <person name="Tapia R."/>
            <person name="Land M."/>
            <person name="Hauser L."/>
            <person name="Kyrpides N."/>
            <person name="Ivanova N."/>
            <person name="Pagani I."/>
            <person name="Berry A."/>
            <person name="Pawlowski K."/>
            <person name="Persson T."/>
            <person name="Vanden Heuvel B."/>
            <person name="Benson D."/>
            <person name="Woyke T."/>
        </authorList>
    </citation>
    <scope>NUCLEOTIDE SEQUENCE [LARGE SCALE GENOMIC DNA]</scope>
    <source>
        <strain evidence="4">4085684</strain>
    </source>
</reference>
<dbReference type="PANTHER" id="PTHR11365">
    <property type="entry name" value="5-OXOPROLINASE RELATED"/>
    <property type="match status" value="1"/>
</dbReference>
<dbReference type="GO" id="GO:0017168">
    <property type="term" value="F:5-oxoprolinase (ATP-hydrolyzing) activity"/>
    <property type="evidence" value="ECO:0007669"/>
    <property type="project" value="UniProtKB-EC"/>
</dbReference>
<dbReference type="InterPro" id="IPR003692">
    <property type="entry name" value="Hydantoinase_B"/>
</dbReference>
<gene>
    <name evidence="3" type="ordered locus">FsymDg_4129</name>
</gene>
<dbReference type="Pfam" id="PF02538">
    <property type="entry name" value="Hydantoinase_B"/>
    <property type="match status" value="2"/>
</dbReference>
<feature type="region of interest" description="Disordered" evidence="1">
    <location>
        <begin position="352"/>
        <end position="385"/>
    </location>
</feature>
<dbReference type="AlphaFoldDB" id="F8AW72"/>
<proteinExistence type="predicted"/>
<keyword evidence="4" id="KW-1185">Reference proteome</keyword>
<feature type="compositionally biased region" description="Basic residues" evidence="1">
    <location>
        <begin position="482"/>
        <end position="495"/>
    </location>
</feature>
<organism evidence="3 4">
    <name type="scientific">Candidatus Protofrankia datiscae</name>
    <dbReference type="NCBI Taxonomy" id="2716812"/>
    <lineage>
        <taxon>Bacteria</taxon>
        <taxon>Bacillati</taxon>
        <taxon>Actinomycetota</taxon>
        <taxon>Actinomycetes</taxon>
        <taxon>Frankiales</taxon>
        <taxon>Frankiaceae</taxon>
        <taxon>Protofrankia</taxon>
    </lineage>
</organism>
<feature type="compositionally biased region" description="Low complexity" evidence="1">
    <location>
        <begin position="502"/>
        <end position="512"/>
    </location>
</feature>
<dbReference type="Proteomes" id="UP000001549">
    <property type="component" value="Chromosome"/>
</dbReference>
<dbReference type="GO" id="GO:0005829">
    <property type="term" value="C:cytosol"/>
    <property type="evidence" value="ECO:0007669"/>
    <property type="project" value="TreeGrafter"/>
</dbReference>
<dbReference type="eggNOG" id="COG0146">
    <property type="taxonomic scope" value="Bacteria"/>
</dbReference>
<dbReference type="KEGG" id="fsy:FsymDg_4129"/>
<keyword evidence="3" id="KW-0378">Hydrolase</keyword>
<dbReference type="GO" id="GO:0006749">
    <property type="term" value="P:glutathione metabolic process"/>
    <property type="evidence" value="ECO:0007669"/>
    <property type="project" value="TreeGrafter"/>
</dbReference>
<evidence type="ECO:0000259" key="2">
    <source>
        <dbReference type="Pfam" id="PF02538"/>
    </source>
</evidence>
<feature type="region of interest" description="Disordered" evidence="1">
    <location>
        <begin position="482"/>
        <end position="526"/>
    </location>
</feature>
<feature type="domain" description="Hydantoinase B/oxoprolinase" evidence="2">
    <location>
        <begin position="379"/>
        <end position="499"/>
    </location>
</feature>
<dbReference type="HOGENOM" id="CLU_391170_0_0_11"/>